<comment type="caution">
    <text evidence="15">The sequence shown here is derived from an EMBL/GenBank/DDBJ whole genome shotgun (WGS) entry which is preliminary data.</text>
</comment>
<dbReference type="RefSeq" id="XP_031024782.1">
    <property type="nucleotide sequence ID" value="XM_031169247.1"/>
</dbReference>
<sequence>MESANDKKKPSFSYPLLKPPEVTRCMNECLQVPFTDDDLSKPNGPRMLNVYEGITEIFMGISRDSYAHPNFAVLEMLDYPDLHVDAIAFMAFYRQLLKLMAKVGYEDFSLRDLQKPEPGHVRRICSAIINFAKFREERMSVFEACTQKTDELNDQRMQLQTANAELAERVNSIRLKRAEEEPAVQKLKEANSVLLGELRELKRQQTTLTNEMESRKKEKTEMTDTMTNNHLLIANVKQECVRLRSRIVVSPDKLKQALVDMNASLVAEKSNVQALEKKARDIQARIDVMHLVEQEVSTSIKLLTECEEQKNKFEEQQTTVATERDSAARREAELRELNIKEHSMKRQLLNSQEKLTRLQKYASTKRTTLEARLVKLREEYGASHTERAATQSKMDECMAASQEVEEKSFELMRSIDAEMTSRQSDFTRVKSQLELYMDEMRAAMQSDTHIMASVTI</sequence>
<keyword evidence="11" id="KW-0137">Centromere</keyword>
<gene>
    <name evidence="15" type="ORF">SmJEL517_g03319</name>
</gene>
<proteinExistence type="inferred from homology"/>
<evidence type="ECO:0000256" key="2">
    <source>
        <dbReference type="ARBA" id="ARBA00004629"/>
    </source>
</evidence>
<dbReference type="GO" id="GO:0051315">
    <property type="term" value="P:attachment of mitotic spindle microtubules to kinetochore"/>
    <property type="evidence" value="ECO:0007669"/>
    <property type="project" value="TreeGrafter"/>
</dbReference>
<keyword evidence="4" id="KW-0158">Chromosome</keyword>
<feature type="domain" description="Kinetochore protein Nuf2 N-terminal" evidence="13">
    <location>
        <begin position="12"/>
        <end position="149"/>
    </location>
</feature>
<keyword evidence="5" id="KW-0132">Cell division</keyword>
<dbReference type="InterPro" id="IPR041112">
    <property type="entry name" value="Nuf2_DHR10-like"/>
</dbReference>
<dbReference type="Pfam" id="PF18595">
    <property type="entry name" value="Nuf2_DHR10-like"/>
    <property type="match status" value="1"/>
</dbReference>
<dbReference type="GO" id="GO:0044877">
    <property type="term" value="F:protein-containing complex binding"/>
    <property type="evidence" value="ECO:0007669"/>
    <property type="project" value="TreeGrafter"/>
</dbReference>
<dbReference type="STRING" id="1806994.A0A507C3E1"/>
<evidence type="ECO:0000256" key="5">
    <source>
        <dbReference type="ARBA" id="ARBA00022618"/>
    </source>
</evidence>
<evidence type="ECO:0000256" key="10">
    <source>
        <dbReference type="ARBA" id="ARBA00023306"/>
    </source>
</evidence>
<dbReference type="GO" id="GO:0007052">
    <property type="term" value="P:mitotic spindle organization"/>
    <property type="evidence" value="ECO:0007669"/>
    <property type="project" value="TreeGrafter"/>
</dbReference>
<feature type="coiled-coil region" evidence="12">
    <location>
        <begin position="258"/>
        <end position="285"/>
    </location>
</feature>
<evidence type="ECO:0000256" key="12">
    <source>
        <dbReference type="SAM" id="Coils"/>
    </source>
</evidence>
<evidence type="ECO:0000256" key="6">
    <source>
        <dbReference type="ARBA" id="ARBA00022776"/>
    </source>
</evidence>
<reference evidence="15 16" key="1">
    <citation type="journal article" date="2019" name="Sci. Rep.">
        <title>Comparative genomics of chytrid fungi reveal insights into the obligate biotrophic and pathogenic lifestyle of Synchytrium endobioticum.</title>
        <authorList>
            <person name="van de Vossenberg B.T.L.H."/>
            <person name="Warris S."/>
            <person name="Nguyen H.D.T."/>
            <person name="van Gent-Pelzer M.P.E."/>
            <person name="Joly D.L."/>
            <person name="van de Geest H.C."/>
            <person name="Bonants P.J.M."/>
            <person name="Smith D.S."/>
            <person name="Levesque C.A."/>
            <person name="van der Lee T.A.J."/>
        </authorList>
    </citation>
    <scope>NUCLEOTIDE SEQUENCE [LARGE SCALE GENOMIC DNA]</scope>
    <source>
        <strain evidence="15 16">JEL517</strain>
    </source>
</reference>
<comment type="similarity">
    <text evidence="3">Belongs to the NUF2 family.</text>
</comment>
<keyword evidence="6" id="KW-0498">Mitosis</keyword>
<dbReference type="Gene3D" id="1.10.418.60">
    <property type="entry name" value="Ncd80 complex, Nuf2 subunit"/>
    <property type="match status" value="1"/>
</dbReference>
<name>A0A507C3E1_9FUNG</name>
<keyword evidence="16" id="KW-1185">Reference proteome</keyword>
<evidence type="ECO:0000313" key="15">
    <source>
        <dbReference type="EMBL" id="TPX33898.1"/>
    </source>
</evidence>
<comment type="subcellular location">
    <subcellularLocation>
        <location evidence="2">Chromosome</location>
        <location evidence="2">Centromere</location>
        <location evidence="2">Kinetochore</location>
    </subcellularLocation>
    <subcellularLocation>
        <location evidence="1">Nucleus</location>
    </subcellularLocation>
</comment>
<dbReference type="AlphaFoldDB" id="A0A507C3E1"/>
<feature type="domain" description="Nuf2 DHR10-like" evidence="14">
    <location>
        <begin position="263"/>
        <end position="378"/>
    </location>
</feature>
<keyword evidence="7" id="KW-0995">Kinetochore</keyword>
<dbReference type="InterPro" id="IPR038275">
    <property type="entry name" value="Nuf2_N_sf"/>
</dbReference>
<evidence type="ECO:0000313" key="16">
    <source>
        <dbReference type="Proteomes" id="UP000319731"/>
    </source>
</evidence>
<evidence type="ECO:0000256" key="4">
    <source>
        <dbReference type="ARBA" id="ARBA00022454"/>
    </source>
</evidence>
<dbReference type="Proteomes" id="UP000319731">
    <property type="component" value="Unassembled WGS sequence"/>
</dbReference>
<dbReference type="OrthoDB" id="8194677at2759"/>
<dbReference type="GO" id="GO:0051301">
    <property type="term" value="P:cell division"/>
    <property type="evidence" value="ECO:0007669"/>
    <property type="project" value="UniProtKB-KW"/>
</dbReference>
<evidence type="ECO:0000256" key="3">
    <source>
        <dbReference type="ARBA" id="ARBA00005498"/>
    </source>
</evidence>
<evidence type="ECO:0000256" key="11">
    <source>
        <dbReference type="ARBA" id="ARBA00023328"/>
    </source>
</evidence>
<dbReference type="EMBL" id="QEAO01000017">
    <property type="protein sequence ID" value="TPX33898.1"/>
    <property type="molecule type" value="Genomic_DNA"/>
</dbReference>
<dbReference type="Pfam" id="PF03800">
    <property type="entry name" value="Nuf2"/>
    <property type="match status" value="1"/>
</dbReference>
<dbReference type="PANTHER" id="PTHR21650">
    <property type="entry name" value="MEMBRALIN/KINETOCHORE PROTEIN NUF2"/>
    <property type="match status" value="1"/>
</dbReference>
<keyword evidence="8 12" id="KW-0175">Coiled coil</keyword>
<keyword evidence="9" id="KW-0539">Nucleus</keyword>
<dbReference type="GO" id="GO:0031262">
    <property type="term" value="C:Ndc80 complex"/>
    <property type="evidence" value="ECO:0007669"/>
    <property type="project" value="InterPro"/>
</dbReference>
<dbReference type="InterPro" id="IPR005549">
    <property type="entry name" value="Kinetochore_Nuf2_N"/>
</dbReference>
<evidence type="ECO:0000259" key="13">
    <source>
        <dbReference type="Pfam" id="PF03800"/>
    </source>
</evidence>
<evidence type="ECO:0000256" key="1">
    <source>
        <dbReference type="ARBA" id="ARBA00004123"/>
    </source>
</evidence>
<dbReference type="GO" id="GO:0045132">
    <property type="term" value="P:meiotic chromosome segregation"/>
    <property type="evidence" value="ECO:0007669"/>
    <property type="project" value="TreeGrafter"/>
</dbReference>
<dbReference type="GO" id="GO:0051383">
    <property type="term" value="P:kinetochore organization"/>
    <property type="evidence" value="ECO:0007669"/>
    <property type="project" value="TreeGrafter"/>
</dbReference>
<keyword evidence="10" id="KW-0131">Cell cycle</keyword>
<dbReference type="GeneID" id="42004544"/>
<evidence type="ECO:0000256" key="7">
    <source>
        <dbReference type="ARBA" id="ARBA00022838"/>
    </source>
</evidence>
<evidence type="ECO:0000256" key="8">
    <source>
        <dbReference type="ARBA" id="ARBA00023054"/>
    </source>
</evidence>
<dbReference type="GO" id="GO:0005634">
    <property type="term" value="C:nucleus"/>
    <property type="evidence" value="ECO:0007669"/>
    <property type="project" value="UniProtKB-SubCell"/>
</dbReference>
<evidence type="ECO:0000259" key="14">
    <source>
        <dbReference type="Pfam" id="PF18595"/>
    </source>
</evidence>
<evidence type="ECO:0000256" key="9">
    <source>
        <dbReference type="ARBA" id="ARBA00023242"/>
    </source>
</evidence>
<accession>A0A507C3E1</accession>
<dbReference type="PANTHER" id="PTHR21650:SF2">
    <property type="entry name" value="KINETOCHORE PROTEIN NUF2"/>
    <property type="match status" value="1"/>
</dbReference>
<feature type="coiled-coil region" evidence="12">
    <location>
        <begin position="145"/>
        <end position="218"/>
    </location>
</feature>
<organism evidence="15 16">
    <name type="scientific">Synchytrium microbalum</name>
    <dbReference type="NCBI Taxonomy" id="1806994"/>
    <lineage>
        <taxon>Eukaryota</taxon>
        <taxon>Fungi</taxon>
        <taxon>Fungi incertae sedis</taxon>
        <taxon>Chytridiomycota</taxon>
        <taxon>Chytridiomycota incertae sedis</taxon>
        <taxon>Chytridiomycetes</taxon>
        <taxon>Synchytriales</taxon>
        <taxon>Synchytriaceae</taxon>
        <taxon>Synchytrium</taxon>
    </lineage>
</organism>
<protein>
    <submittedName>
        <fullName evidence="15">Uncharacterized protein</fullName>
    </submittedName>
</protein>